<dbReference type="PANTHER" id="PTHR23514:SF13">
    <property type="entry name" value="INNER MEMBRANE PROTEIN YBJJ"/>
    <property type="match status" value="1"/>
</dbReference>
<name>A0A2S7D0F9_9XANT</name>
<proteinExistence type="predicted"/>
<keyword evidence="8" id="KW-1185">Reference proteome</keyword>
<feature type="transmembrane region" description="Helical" evidence="5">
    <location>
        <begin position="203"/>
        <end position="228"/>
    </location>
</feature>
<dbReference type="SUPFAM" id="SSF103473">
    <property type="entry name" value="MFS general substrate transporter"/>
    <property type="match status" value="1"/>
</dbReference>
<evidence type="ECO:0000256" key="3">
    <source>
        <dbReference type="ARBA" id="ARBA00022989"/>
    </source>
</evidence>
<feature type="transmembrane region" description="Helical" evidence="5">
    <location>
        <begin position="269"/>
        <end position="290"/>
    </location>
</feature>
<dbReference type="PANTHER" id="PTHR23514">
    <property type="entry name" value="BYPASS OF STOP CODON PROTEIN 6"/>
    <property type="match status" value="1"/>
</dbReference>
<dbReference type="Proteomes" id="UP000238191">
    <property type="component" value="Unassembled WGS sequence"/>
</dbReference>
<feature type="transmembrane region" description="Helical" evidence="5">
    <location>
        <begin position="164"/>
        <end position="182"/>
    </location>
</feature>
<evidence type="ECO:0000313" key="7">
    <source>
        <dbReference type="EMBL" id="PPU67325.1"/>
    </source>
</evidence>
<organism evidence="7 8">
    <name type="scientific">Xanthomonas pisi</name>
    <dbReference type="NCBI Taxonomy" id="56457"/>
    <lineage>
        <taxon>Bacteria</taxon>
        <taxon>Pseudomonadati</taxon>
        <taxon>Pseudomonadota</taxon>
        <taxon>Gammaproteobacteria</taxon>
        <taxon>Lysobacterales</taxon>
        <taxon>Lysobacteraceae</taxon>
        <taxon>Xanthomonas</taxon>
    </lineage>
</organism>
<comment type="subcellular location">
    <subcellularLocation>
        <location evidence="1">Membrane</location>
        <topology evidence="1">Multi-pass membrane protein</topology>
    </subcellularLocation>
</comment>
<evidence type="ECO:0000256" key="4">
    <source>
        <dbReference type="ARBA" id="ARBA00023136"/>
    </source>
</evidence>
<dbReference type="GO" id="GO:0022857">
    <property type="term" value="F:transmembrane transporter activity"/>
    <property type="evidence" value="ECO:0007669"/>
    <property type="project" value="InterPro"/>
</dbReference>
<keyword evidence="3 5" id="KW-1133">Transmembrane helix</keyword>
<evidence type="ECO:0000256" key="1">
    <source>
        <dbReference type="ARBA" id="ARBA00004141"/>
    </source>
</evidence>
<evidence type="ECO:0000259" key="6">
    <source>
        <dbReference type="PROSITE" id="PS50850"/>
    </source>
</evidence>
<evidence type="ECO:0000313" key="8">
    <source>
        <dbReference type="Proteomes" id="UP000238191"/>
    </source>
</evidence>
<dbReference type="OrthoDB" id="9810941at2"/>
<sequence>MSSRVSHRAQQHATRAAFFIPGFAVSIWAPLVPFAKHQSALDEARLGLVLLCLGAGSLMAMPVAGVWASRAGCRRVMLATVAMMCVALPFLSAMQSAAALGAVLFLFGAGVGAMDCTMNMQAVAVERESGRVMMSGFHAFYSIGGFAGALLMTVLLSLGIAPPIASTIAMLSIVIVAALAAPHWRAEQGTQQGPLLAWPRGSVLLIGILAFVVFLAEGTILDWSAVFLTQVRSVDTAKAGAGYVIFALTMTAMRLFGDALVERVGRVRSIMLGGLAACVGFVIAVLTPWWQLSLLGYALIGVGCANIAPALFSMAGQQRAMPEGMAITAMTTLGYAGVLAGPALIGFAAHGWGLTTALMLVAAAMLAVAIAARWLRSEHAE</sequence>
<dbReference type="InterPro" id="IPR036259">
    <property type="entry name" value="MFS_trans_sf"/>
</dbReference>
<dbReference type="InterPro" id="IPR011701">
    <property type="entry name" value="MFS"/>
</dbReference>
<dbReference type="GO" id="GO:0016020">
    <property type="term" value="C:membrane"/>
    <property type="evidence" value="ECO:0007669"/>
    <property type="project" value="UniProtKB-SubCell"/>
</dbReference>
<evidence type="ECO:0000256" key="5">
    <source>
        <dbReference type="SAM" id="Phobius"/>
    </source>
</evidence>
<feature type="transmembrane region" description="Helical" evidence="5">
    <location>
        <begin position="12"/>
        <end position="34"/>
    </location>
</feature>
<feature type="domain" description="Major facilitator superfamily (MFS) profile" evidence="6">
    <location>
        <begin position="202"/>
        <end position="381"/>
    </location>
</feature>
<feature type="transmembrane region" description="Helical" evidence="5">
    <location>
        <begin position="75"/>
        <end position="92"/>
    </location>
</feature>
<dbReference type="InterPro" id="IPR020846">
    <property type="entry name" value="MFS_dom"/>
</dbReference>
<feature type="transmembrane region" description="Helical" evidence="5">
    <location>
        <begin position="240"/>
        <end position="257"/>
    </location>
</feature>
<dbReference type="AlphaFoldDB" id="A0A2S7D0F9"/>
<feature type="transmembrane region" description="Helical" evidence="5">
    <location>
        <begin position="354"/>
        <end position="375"/>
    </location>
</feature>
<keyword evidence="2 5" id="KW-0812">Transmembrane</keyword>
<feature type="transmembrane region" description="Helical" evidence="5">
    <location>
        <begin position="296"/>
        <end position="315"/>
    </location>
</feature>
<keyword evidence="4 5" id="KW-0472">Membrane</keyword>
<feature type="transmembrane region" description="Helical" evidence="5">
    <location>
        <begin position="98"/>
        <end position="118"/>
    </location>
</feature>
<evidence type="ECO:0000256" key="2">
    <source>
        <dbReference type="ARBA" id="ARBA00022692"/>
    </source>
</evidence>
<gene>
    <name evidence="7" type="ORF">XpiCFBP4643_16200</name>
</gene>
<comment type="caution">
    <text evidence="7">The sequence shown here is derived from an EMBL/GenBank/DDBJ whole genome shotgun (WGS) entry which is preliminary data.</text>
</comment>
<dbReference type="Gene3D" id="1.20.1250.20">
    <property type="entry name" value="MFS general substrate transporter like domains"/>
    <property type="match status" value="2"/>
</dbReference>
<feature type="transmembrane region" description="Helical" evidence="5">
    <location>
        <begin position="46"/>
        <end position="68"/>
    </location>
</feature>
<dbReference type="PROSITE" id="PS50850">
    <property type="entry name" value="MFS"/>
    <property type="match status" value="1"/>
</dbReference>
<dbReference type="Pfam" id="PF07690">
    <property type="entry name" value="MFS_1"/>
    <property type="match status" value="1"/>
</dbReference>
<feature type="transmembrane region" description="Helical" evidence="5">
    <location>
        <begin position="139"/>
        <end position="158"/>
    </location>
</feature>
<dbReference type="EMBL" id="MDEI01000014">
    <property type="protein sequence ID" value="PPU67325.1"/>
    <property type="molecule type" value="Genomic_DNA"/>
</dbReference>
<reference evidence="8" key="1">
    <citation type="submission" date="2016-08" db="EMBL/GenBank/DDBJ databases">
        <authorList>
            <person name="Merda D."/>
            <person name="Briand M."/>
            <person name="Taghouti G."/>
            <person name="Carrere S."/>
            <person name="Gouzy J."/>
            <person name="Portier P."/>
            <person name="Jacques M.-A."/>
            <person name="Fischer-Le Saux M."/>
        </authorList>
    </citation>
    <scope>NUCLEOTIDE SEQUENCE [LARGE SCALE GENOMIC DNA]</scope>
    <source>
        <strain evidence="8">CFBP4643</strain>
    </source>
</reference>
<dbReference type="CDD" id="cd17393">
    <property type="entry name" value="MFS_MosC_like"/>
    <property type="match status" value="1"/>
</dbReference>
<accession>A0A2S7D0F9</accession>
<feature type="transmembrane region" description="Helical" evidence="5">
    <location>
        <begin position="327"/>
        <end position="348"/>
    </location>
</feature>
<protein>
    <submittedName>
        <fullName evidence="7">MFS transporter</fullName>
    </submittedName>
</protein>
<dbReference type="RefSeq" id="WP_046963737.1">
    <property type="nucleotide sequence ID" value="NZ_MDEI01000014.1"/>
</dbReference>
<dbReference type="InterPro" id="IPR051788">
    <property type="entry name" value="MFS_Transporter"/>
</dbReference>